<dbReference type="EMBL" id="QXDF01000001">
    <property type="protein sequence ID" value="RIA55842.1"/>
    <property type="molecule type" value="Genomic_DNA"/>
</dbReference>
<proteinExistence type="predicted"/>
<feature type="transmembrane region" description="Helical" evidence="1">
    <location>
        <begin position="75"/>
        <end position="95"/>
    </location>
</feature>
<keyword evidence="1" id="KW-0812">Transmembrane</keyword>
<dbReference type="Proteomes" id="UP000266273">
    <property type="component" value="Unassembled WGS sequence"/>
</dbReference>
<dbReference type="RefSeq" id="WP_119060691.1">
    <property type="nucleotide sequence ID" value="NZ_QXDF01000001.1"/>
</dbReference>
<dbReference type="AlphaFoldDB" id="A0A397Q3Y9"/>
<reference evidence="2 3" key="1">
    <citation type="submission" date="2018-08" db="EMBL/GenBank/DDBJ databases">
        <title>Genomic Encyclopedia of Archaeal and Bacterial Type Strains, Phase II (KMG-II): from individual species to whole genera.</title>
        <authorList>
            <person name="Goeker M."/>
        </authorList>
    </citation>
    <scope>NUCLEOTIDE SEQUENCE [LARGE SCALE GENOMIC DNA]</scope>
    <source>
        <strain evidence="2 3">DSM 5002</strain>
    </source>
</reference>
<keyword evidence="1" id="KW-0472">Membrane</keyword>
<dbReference type="OrthoDB" id="7928915at2"/>
<keyword evidence="1" id="KW-1133">Transmembrane helix</keyword>
<accession>A0A397Q3Y9</accession>
<gene>
    <name evidence="2" type="ORF">BXY53_0927</name>
</gene>
<feature type="transmembrane region" description="Helical" evidence="1">
    <location>
        <begin position="230"/>
        <end position="252"/>
    </location>
</feature>
<keyword evidence="3" id="KW-1185">Reference proteome</keyword>
<comment type="caution">
    <text evidence="2">The sequence shown here is derived from an EMBL/GenBank/DDBJ whole genome shotgun (WGS) entry which is preliminary data.</text>
</comment>
<evidence type="ECO:0000313" key="3">
    <source>
        <dbReference type="Proteomes" id="UP000266273"/>
    </source>
</evidence>
<feature type="transmembrane region" description="Helical" evidence="1">
    <location>
        <begin position="40"/>
        <end position="63"/>
    </location>
</feature>
<sequence>MRHVLGVLGVFAATILLVVSAAMNWRFGFSLGKTEFDAHIYGAASAASDVLKALIPFLILIAFRRRQWSQALGAILLLTICASYSLTSSLGFAALNRTDTVNERAVTAAAYKDLRSELQYLRDQMAGLPQHRPAGVVESNIDRMKQHRRWDSTVGCTNATVPKSIAYCREFHALEAELAAAKKAAKLDDRIVAVRAELNELRGAGPATEADPQAAILSNISGLGTDRVQLALIILVSVLVEAGSALGFYVALSHWKIFDDKALGVPAPVETVAPPKRTLPALVAPDEAELPYEKTDVEMYFDERVEQSKESSVTALALFEDYCNWCDLKDKTPVSLPIFGRQFADLGVQKAKIGGRIRYIGIRLLDEEDVEAEKEKEGDEAFA</sequence>
<evidence type="ECO:0000313" key="2">
    <source>
        <dbReference type="EMBL" id="RIA55842.1"/>
    </source>
</evidence>
<name>A0A397Q3Y9_9HYPH</name>
<protein>
    <submittedName>
        <fullName evidence="2">Uncharacterized protein</fullName>
    </submittedName>
</protein>
<organism evidence="2 3">
    <name type="scientific">Dichotomicrobium thermohalophilum</name>
    <dbReference type="NCBI Taxonomy" id="933063"/>
    <lineage>
        <taxon>Bacteria</taxon>
        <taxon>Pseudomonadati</taxon>
        <taxon>Pseudomonadota</taxon>
        <taxon>Alphaproteobacteria</taxon>
        <taxon>Hyphomicrobiales</taxon>
        <taxon>Hyphomicrobiaceae</taxon>
        <taxon>Dichotomicrobium</taxon>
    </lineage>
</organism>
<evidence type="ECO:0000256" key="1">
    <source>
        <dbReference type="SAM" id="Phobius"/>
    </source>
</evidence>